<feature type="domain" description="Autotransporter" evidence="2">
    <location>
        <begin position="1512"/>
        <end position="1797"/>
    </location>
</feature>
<keyword evidence="1" id="KW-0732">Signal</keyword>
<dbReference type="Gene3D" id="2.40.128.130">
    <property type="entry name" value="Autotransporter beta-domain"/>
    <property type="match status" value="1"/>
</dbReference>
<dbReference type="KEGG" id="osg:BST96_08945"/>
<dbReference type="SMART" id="SM00869">
    <property type="entry name" value="Autotransporter"/>
    <property type="match status" value="1"/>
</dbReference>
<feature type="chain" id="PRO_5012462927" description="Autotransporter domain-containing protein" evidence="1">
    <location>
        <begin position="26"/>
        <end position="1797"/>
    </location>
</feature>
<keyword evidence="4" id="KW-1185">Reference proteome</keyword>
<dbReference type="OrthoDB" id="5699539at2"/>
<evidence type="ECO:0000256" key="1">
    <source>
        <dbReference type="SAM" id="SignalP"/>
    </source>
</evidence>
<dbReference type="PROSITE" id="PS51208">
    <property type="entry name" value="AUTOTRANSPORTER"/>
    <property type="match status" value="1"/>
</dbReference>
<name>A0A1X9N993_9GAMM</name>
<dbReference type="InterPro" id="IPR036709">
    <property type="entry name" value="Autotransporte_beta_dom_sf"/>
</dbReference>
<sequence>MTFKKTLLASSIIAAQASIVPVAIAQTTITNTVTAEQSSQPGGLTIGNTGVIDIFSVSGFDVGVRVTTPTGDITNNNIIEIVQDVPNSTSGGDGIYLEGVNYTGTITNNGSIDSDISGIALDNQAVMTGNIINTATGIITGDKAGLGAAAIRIEQRVDPTCDMSCGSELTGGLPNQPVLNGSITNSGVIQANTGNAIDIVVGQVTGGISNSGASGLITSTSGVGINIESGQLSGGINNAPASVIRGSSGIVVSVNNTYFHPSTLDGGINNAGTIEGTLNAAIAIINGGVLNGGISNNAGGNIEGGPVGILADNAQLNGGISNAAGGLIRGDIDGIYMTFSNLTGGIDNSGDIDGDNGIGVLLEDGVTLTGGITNNLGGTIAGLAGVQLVDTTVDSISNAGSIVASGVPSTTESSSTGLSLLSGSTVTGSITNTGSISSSIGTAVLLADSTVNGAINNAAGGSIAGVEGGMTVFQSTVTGGISNSGTISSPGPETGEFVGYGLDVQLSSVGAITNTATGTITGGFILDESAMTGSFTNAGTLQGAMAGGDGYVLRGANSTQGELINSGTITGDGGISVEDGAVFTSAITNSGTISGSDAAIALDNGSGITTLNNTASGIIQGGSFGAIIVLDTLSSITTINNDGTINGQTNFGAGGGSFNNTGTAGDLLGVGAVVNSGTLGNVQFAPGGGSFVSTAGTVGNVTDVIGAVSNAGTVGNVAFGAAGGTFTNTGSAGDIIDADAVINTGAMLGDVNLVTTGGSFSNGSGSVGNVVNVNGDVSNGGGLASLTYMMGGSGTVTNTGTITGNLSGTTAVINSGNLGDVFMAPAGGSFTNNAGTVGNVSNVIGAASNAGTVGNVDFGMAGGSFTNTGSAGDIINANAVTNTGATLGDVTLVMAGGSFSNGPGTVGNVSNVTGDVINDGVLASLSYVDGGAAALDNSGTIGGAITGNTAVINSGTLGDVVLAMAGGSFTNNAGTVGNVSNVAGAASNAGSVGNVGFGATGGTFTNTGSAGDIINANSVINNGGMMGDAVLATAGGSFTNAAGTVGNVSNVAGPANNAGTVGNVSFSSAGGSFNNGGIAGDISGANGVINTGASLGNVTLVATGGNFSNGTGSVGNVSNVTGNVNNDGTLSSLSYIAAGGALTNAGTITGAVTGSTAVTNSGSLGDVTLAAAGGSFSNLGGTAGNISNVSGNAINGGNGVIGNLSFVGGGGSFDNTGTAGNISNATSVFNFGGSIGDIALNNGSYVALRGNSGAVTGASLIRVGIDPQTPGASISTINGDLTFNGSLVVEANGTETGVAQFSQLAVTGDADVRGAGVYIAIQSGFDLFSDGYALNVLTAGGTLLSDVDTATGCDTSEAAADPDCLDDAIGGIDVTDNSSAIEFEVIQRGQILTASIGEINFAPALPPAIERTKGGQNVDRVADSLNTIALKGDPALQGSRLSGVATQLALLPRETTEDEIAYAEALRSLNPDTVEGGSLGAMQADAVAASTVDNRMTSLRGYYGFSGAVAGDPLGVNGFWLQAYDNETDQSVRDAVDGFDASTFGFALGFDAPLSDRIDAGMALSYADTDVDMKLEDRNSMSIDSYRFTTYGSYNGDKYYFDGQFAYAQNDYESVRVVDESLTPGETVIAKGQHDGDQYNFRIRGGLPLAFESGWFVTPKAEMNYTYLREDSYSETGAGNVGLDISTEDVEVLVLGVGFKAAYPYTTANEVTWIPEISIDYMYDTVGDEVEVDSNFVGVTGAAFITNGANVEKESWKFGLKLRTFSQGNFSFAVGYDYVDKTDYESESISGTLRYDF</sequence>
<dbReference type="SUPFAM" id="SSF103515">
    <property type="entry name" value="Autotransporter"/>
    <property type="match status" value="1"/>
</dbReference>
<dbReference type="Pfam" id="PF03797">
    <property type="entry name" value="Autotransporter"/>
    <property type="match status" value="1"/>
</dbReference>
<dbReference type="STRING" id="716816.BST96_08945"/>
<evidence type="ECO:0000259" key="2">
    <source>
        <dbReference type="PROSITE" id="PS51208"/>
    </source>
</evidence>
<dbReference type="EMBL" id="CP019343">
    <property type="protein sequence ID" value="ARN74236.1"/>
    <property type="molecule type" value="Genomic_DNA"/>
</dbReference>
<feature type="signal peptide" evidence="1">
    <location>
        <begin position="1"/>
        <end position="25"/>
    </location>
</feature>
<reference evidence="3 4" key="1">
    <citation type="submission" date="2016-11" db="EMBL/GenBank/DDBJ databases">
        <title>Trade-off between light-utilization and light-protection in marine flavobacteria.</title>
        <authorList>
            <person name="Kumagai Y."/>
        </authorList>
    </citation>
    <scope>NUCLEOTIDE SEQUENCE [LARGE SCALE GENOMIC DNA]</scope>
    <source>
        <strain evidence="3 4">NBRC 107125</strain>
    </source>
</reference>
<dbReference type="RefSeq" id="WP_085758373.1">
    <property type="nucleotide sequence ID" value="NZ_CP019343.1"/>
</dbReference>
<evidence type="ECO:0000313" key="3">
    <source>
        <dbReference type="EMBL" id="ARN74236.1"/>
    </source>
</evidence>
<protein>
    <recommendedName>
        <fullName evidence="2">Autotransporter domain-containing protein</fullName>
    </recommendedName>
</protein>
<proteinExistence type="predicted"/>
<accession>A0A1X9N993</accession>
<evidence type="ECO:0000313" key="4">
    <source>
        <dbReference type="Proteomes" id="UP000193450"/>
    </source>
</evidence>
<dbReference type="InterPro" id="IPR005546">
    <property type="entry name" value="Autotransporte_beta"/>
</dbReference>
<organism evidence="3 4">
    <name type="scientific">Oceanicoccus sagamiensis</name>
    <dbReference type="NCBI Taxonomy" id="716816"/>
    <lineage>
        <taxon>Bacteria</taxon>
        <taxon>Pseudomonadati</taxon>
        <taxon>Pseudomonadota</taxon>
        <taxon>Gammaproteobacteria</taxon>
        <taxon>Cellvibrionales</taxon>
        <taxon>Spongiibacteraceae</taxon>
        <taxon>Oceanicoccus</taxon>
    </lineage>
</organism>
<gene>
    <name evidence="3" type="ORF">BST96_08945</name>
</gene>
<dbReference type="Proteomes" id="UP000193450">
    <property type="component" value="Chromosome"/>
</dbReference>